<dbReference type="InterPro" id="IPR022742">
    <property type="entry name" value="Hydrolase_4"/>
</dbReference>
<dbReference type="NCBIfam" id="TIGR01607">
    <property type="entry name" value="PST-A"/>
    <property type="match status" value="1"/>
</dbReference>
<reference evidence="3" key="1">
    <citation type="submission" date="2016-08" db="EMBL/GenBank/DDBJ databases">
        <authorList>
            <consortium name="Pathogen Informatics"/>
        </authorList>
    </citation>
    <scope>NUCLEOTIDE SEQUENCE</scope>
    <source>
        <strain evidence="3">DS</strain>
    </source>
</reference>
<dbReference type="InterPro" id="IPR029058">
    <property type="entry name" value="AB_hydrolase_fold"/>
</dbReference>
<accession>A0A1C6WTQ3</accession>
<proteinExistence type="predicted"/>
<dbReference type="InterPro" id="IPR006494">
    <property type="entry name" value="PST_A"/>
</dbReference>
<dbReference type="Gene3D" id="3.40.50.1820">
    <property type="entry name" value="alpha/beta hydrolase"/>
    <property type="match status" value="2"/>
</dbReference>
<feature type="domain" description="Serine aminopeptidase S33" evidence="2">
    <location>
        <begin position="290"/>
        <end position="434"/>
    </location>
</feature>
<dbReference type="SUPFAM" id="SSF53474">
    <property type="entry name" value="alpha/beta-Hydrolases"/>
    <property type="match status" value="1"/>
</dbReference>
<evidence type="ECO:0000256" key="1">
    <source>
        <dbReference type="SAM" id="MobiDB-lite"/>
    </source>
</evidence>
<dbReference type="AlphaFoldDB" id="A0A1C6WTQ3"/>
<gene>
    <name evidence="3" type="ORF">PCHDS_000551500</name>
</gene>
<dbReference type="EMBL" id="FMIN01000448">
    <property type="protein sequence ID" value="SCL92923.1"/>
    <property type="molecule type" value="Genomic_DNA"/>
</dbReference>
<dbReference type="Proteomes" id="UP000507536">
    <property type="component" value="Unassembled WGS sequence"/>
</dbReference>
<dbReference type="InterPro" id="IPR051044">
    <property type="entry name" value="MAG_DAG_Lipase"/>
</dbReference>
<protein>
    <submittedName>
        <fullName evidence="3">Lysophospholipase, putative</fullName>
    </submittedName>
</protein>
<dbReference type="PANTHER" id="PTHR11614">
    <property type="entry name" value="PHOSPHOLIPASE-RELATED"/>
    <property type="match status" value="1"/>
</dbReference>
<organism evidence="3">
    <name type="scientific">Plasmodium chabaudi adami</name>
    <dbReference type="NCBI Taxonomy" id="5826"/>
    <lineage>
        <taxon>Eukaryota</taxon>
        <taxon>Sar</taxon>
        <taxon>Alveolata</taxon>
        <taxon>Apicomplexa</taxon>
        <taxon>Aconoidasida</taxon>
        <taxon>Haemosporida</taxon>
        <taxon>Plasmodiidae</taxon>
        <taxon>Plasmodium</taxon>
        <taxon>Plasmodium (Vinckeia)</taxon>
    </lineage>
</organism>
<evidence type="ECO:0000259" key="2">
    <source>
        <dbReference type="Pfam" id="PF12146"/>
    </source>
</evidence>
<evidence type="ECO:0000313" key="3">
    <source>
        <dbReference type="EMBL" id="SCL92923.1"/>
    </source>
</evidence>
<dbReference type="Pfam" id="PF12146">
    <property type="entry name" value="Hydrolase_4"/>
    <property type="match status" value="2"/>
</dbReference>
<feature type="compositionally biased region" description="Low complexity" evidence="1">
    <location>
        <begin position="146"/>
        <end position="178"/>
    </location>
</feature>
<feature type="region of interest" description="Disordered" evidence="1">
    <location>
        <begin position="146"/>
        <end position="179"/>
    </location>
</feature>
<feature type="domain" description="Serine aminopeptidase S33" evidence="2">
    <location>
        <begin position="91"/>
        <end position="143"/>
    </location>
</feature>
<name>A0A1C6WTQ3_PLACE</name>
<sequence length="460" mass="52477">MEEIELNNDELRKATHKLDGYPNIGWLCNKKGLLLKTYGWLVQNAAGIIFLIHGFTAHTQLNFMRKNFKISNSNEGLLIDNNNPYIYKDSWIEKFNQNGYSVYALDLQGHGESQTWDNVRGEFSSFDDLVDDVMQYMNQIQDEISNDNQTNDDILNNNQTNDDILNNNQTNDDILNNNQMNDESYDILTTKKKKLPMYVIGYSLGGNIALRILQLLNKEKEDNINNGESDNYKKCKAILDNSTNINEIDNDMNNSNDYGFDNSCGSISDTTNAIVSGKDEGCYNYLDKLNIKGCVSLSGMMRLKTPLGSGNKLLKYFYLPILSFLPCIAPHARILLKPRPYKAPKCILSIFKHNGSINNNGMKLKCIYELIKAVVTVNRNINYMPKDIPLLLVHSKDDNICCYEGTDSFHNKAKIENKKIRIVEDMSHAITEEPGNEEVLNIIIDWISNLRTNDEDEKDN</sequence>